<organism evidence="1 2">
    <name type="scientific">Enhygromyxa salina</name>
    <dbReference type="NCBI Taxonomy" id="215803"/>
    <lineage>
        <taxon>Bacteria</taxon>
        <taxon>Pseudomonadati</taxon>
        <taxon>Myxococcota</taxon>
        <taxon>Polyangia</taxon>
        <taxon>Nannocystales</taxon>
        <taxon>Nannocystaceae</taxon>
        <taxon>Enhygromyxa</taxon>
    </lineage>
</organism>
<name>A0A2S9XBQ3_9BACT</name>
<protein>
    <recommendedName>
        <fullName evidence="3">Outer membrane protein beta-barrel domain-containing protein</fullName>
    </recommendedName>
</protein>
<comment type="caution">
    <text evidence="1">The sequence shown here is derived from an EMBL/GenBank/DDBJ whole genome shotgun (WGS) entry which is preliminary data.</text>
</comment>
<dbReference type="OrthoDB" id="5513105at2"/>
<reference evidence="1 2" key="1">
    <citation type="submission" date="2018-03" db="EMBL/GenBank/DDBJ databases">
        <title>Draft Genome Sequences of the Obligatory Marine Myxobacteria Enhygromyxa salina SWB005.</title>
        <authorList>
            <person name="Poehlein A."/>
            <person name="Moghaddam J.A."/>
            <person name="Harms H."/>
            <person name="Alanjari M."/>
            <person name="Koenig G.M."/>
            <person name="Daniel R."/>
            <person name="Schaeberle T.F."/>
        </authorList>
    </citation>
    <scope>NUCLEOTIDE SEQUENCE [LARGE SCALE GENOMIC DNA]</scope>
    <source>
        <strain evidence="1 2">SWB005</strain>
    </source>
</reference>
<evidence type="ECO:0008006" key="3">
    <source>
        <dbReference type="Google" id="ProtNLM"/>
    </source>
</evidence>
<dbReference type="AlphaFoldDB" id="A0A2S9XBQ3"/>
<evidence type="ECO:0000313" key="2">
    <source>
        <dbReference type="Proteomes" id="UP000237968"/>
    </source>
</evidence>
<dbReference type="EMBL" id="PVNK01000288">
    <property type="protein sequence ID" value="PRP90276.1"/>
    <property type="molecule type" value="Genomic_DNA"/>
</dbReference>
<dbReference type="Proteomes" id="UP000237968">
    <property type="component" value="Unassembled WGS sequence"/>
</dbReference>
<evidence type="ECO:0000313" key="1">
    <source>
        <dbReference type="EMBL" id="PRP90276.1"/>
    </source>
</evidence>
<gene>
    <name evidence="1" type="ORF">ENSA5_66200</name>
</gene>
<keyword evidence="2" id="KW-1185">Reference proteome</keyword>
<dbReference type="InterPro" id="IPR006311">
    <property type="entry name" value="TAT_signal"/>
</dbReference>
<proteinExistence type="predicted"/>
<accession>A0A2S9XBQ3</accession>
<dbReference type="PROSITE" id="PS51318">
    <property type="entry name" value="TAT"/>
    <property type="match status" value="1"/>
</dbReference>
<sequence>MSLALIARSARLPTAHGRGRSRRRRLGLALSFGLLGAGLGLVAAPSEAEAARGGPRGIEFEGAQDRRGVYVGPGVFFGFSGMKATVVPDVGLSLAFGGGVSKRALLGINLHGAKYLGRAEGASSWMFGGDFEFTGYAWQGLYIRTGLGGVGLPAGDPDNTLVVGLGGNVGVGYEFWLNASAAASVGITYDLRYIAGERELVPDPLRHTGMVGMRFSFY</sequence>